<gene>
    <name evidence="1" type="ORF">SCALOS_LOCUS132</name>
</gene>
<protein>
    <submittedName>
        <fullName evidence="1">8596_t:CDS:1</fullName>
    </submittedName>
</protein>
<evidence type="ECO:0000313" key="1">
    <source>
        <dbReference type="EMBL" id="CAG8434917.1"/>
    </source>
</evidence>
<name>A0ACA9JU13_9GLOM</name>
<dbReference type="EMBL" id="CAJVPM010000042">
    <property type="protein sequence ID" value="CAG8434917.1"/>
    <property type="molecule type" value="Genomic_DNA"/>
</dbReference>
<evidence type="ECO:0000313" key="2">
    <source>
        <dbReference type="Proteomes" id="UP000789860"/>
    </source>
</evidence>
<reference evidence="1" key="1">
    <citation type="submission" date="2021-06" db="EMBL/GenBank/DDBJ databases">
        <authorList>
            <person name="Kallberg Y."/>
            <person name="Tangrot J."/>
            <person name="Rosling A."/>
        </authorList>
    </citation>
    <scope>NUCLEOTIDE SEQUENCE</scope>
    <source>
        <strain evidence="1">AU212A</strain>
    </source>
</reference>
<organism evidence="1 2">
    <name type="scientific">Scutellospora calospora</name>
    <dbReference type="NCBI Taxonomy" id="85575"/>
    <lineage>
        <taxon>Eukaryota</taxon>
        <taxon>Fungi</taxon>
        <taxon>Fungi incertae sedis</taxon>
        <taxon>Mucoromycota</taxon>
        <taxon>Glomeromycotina</taxon>
        <taxon>Glomeromycetes</taxon>
        <taxon>Diversisporales</taxon>
        <taxon>Gigasporaceae</taxon>
        <taxon>Scutellospora</taxon>
    </lineage>
</organism>
<comment type="caution">
    <text evidence="1">The sequence shown here is derived from an EMBL/GenBank/DDBJ whole genome shotgun (WGS) entry which is preliminary data.</text>
</comment>
<sequence length="158" mass="17435">MTKANKTSSRRATVPSEIVDRRPLTAFNRSSTFPYSRSQSARNKTKNTSNNNHHCSLCVKGDDDVNCLSARINRLEELIQNLNITVTSTPKVKNQPNPSNLAPSTNSLPFGPNAIDFSKMETNELVSFSTQLGTILFGNRNANNNKSNVMSINNILAH</sequence>
<proteinExistence type="predicted"/>
<dbReference type="Proteomes" id="UP000789860">
    <property type="component" value="Unassembled WGS sequence"/>
</dbReference>
<accession>A0ACA9JU13</accession>
<keyword evidence="2" id="KW-1185">Reference proteome</keyword>